<feature type="domain" description="STAS" evidence="1">
    <location>
        <begin position="1"/>
        <end position="53"/>
    </location>
</feature>
<proteinExistence type="predicted"/>
<evidence type="ECO:0000313" key="2">
    <source>
        <dbReference type="EMBL" id="OCH75917.1"/>
    </source>
</evidence>
<dbReference type="RefSeq" id="WP_017033800.1">
    <property type="nucleotide sequence ID" value="NZ_JBNGCH010000498.1"/>
</dbReference>
<dbReference type="InterPro" id="IPR052746">
    <property type="entry name" value="MlaB_ABC_Transporter"/>
</dbReference>
<sequence length="102" mass="11801">MDIKVYLLPQELTIYEVNEVHQDLLDLIETNELIQLDASQVEELDTAGFQLLIWFSKYSQEVNSIPPLCRSGHVVLEYVRTLNVQNQRLLIGQESVSSAYEY</sequence>
<dbReference type="Gene3D" id="3.30.750.24">
    <property type="entry name" value="STAS domain"/>
    <property type="match status" value="1"/>
</dbReference>
<dbReference type="PROSITE" id="PS50801">
    <property type="entry name" value="STAS"/>
    <property type="match status" value="1"/>
</dbReference>
<dbReference type="PANTHER" id="PTHR35849">
    <property type="entry name" value="BLR2341 PROTEIN"/>
    <property type="match status" value="1"/>
</dbReference>
<dbReference type="PANTHER" id="PTHR35849:SF2">
    <property type="entry name" value="BLR2341 PROTEIN"/>
    <property type="match status" value="1"/>
</dbReference>
<dbReference type="InterPro" id="IPR058548">
    <property type="entry name" value="MlaB-like_STAS"/>
</dbReference>
<dbReference type="InterPro" id="IPR002645">
    <property type="entry name" value="STAS_dom"/>
</dbReference>
<dbReference type="InterPro" id="IPR036513">
    <property type="entry name" value="STAS_dom_sf"/>
</dbReference>
<reference evidence="3" key="1">
    <citation type="submission" date="2016-06" db="EMBL/GenBank/DDBJ databases">
        <authorList>
            <person name="Hehemann J.-H."/>
            <person name="Arevalo P."/>
            <person name="Datta M.S."/>
            <person name="Polz M.F."/>
        </authorList>
    </citation>
    <scope>NUCLEOTIDE SEQUENCE [LARGE SCALE GENOMIC DNA]</scope>
    <source>
        <strain evidence="3">9CSC122</strain>
    </source>
</reference>
<evidence type="ECO:0000259" key="1">
    <source>
        <dbReference type="PROSITE" id="PS50801"/>
    </source>
</evidence>
<keyword evidence="3" id="KW-1185">Reference proteome</keyword>
<dbReference type="AlphaFoldDB" id="A0A1B9QYR4"/>
<dbReference type="SUPFAM" id="SSF52091">
    <property type="entry name" value="SpoIIaa-like"/>
    <property type="match status" value="1"/>
</dbReference>
<accession>A0A1B9QYR4</accession>
<evidence type="ECO:0000313" key="3">
    <source>
        <dbReference type="Proteomes" id="UP000093173"/>
    </source>
</evidence>
<name>A0A1B9QYR4_9VIBR</name>
<dbReference type="Pfam" id="PF13466">
    <property type="entry name" value="STAS_2"/>
    <property type="match status" value="1"/>
</dbReference>
<gene>
    <name evidence="2" type="ORF">A6E14_10260</name>
</gene>
<comment type="caution">
    <text evidence="2">The sequence shown here is derived from an EMBL/GenBank/DDBJ whole genome shotgun (WGS) entry which is preliminary data.</text>
</comment>
<dbReference type="EMBL" id="MAJZ01000498">
    <property type="protein sequence ID" value="OCH75917.1"/>
    <property type="molecule type" value="Genomic_DNA"/>
</dbReference>
<organism evidence="2 3">
    <name type="scientific">Vibrio genomosp. F10</name>
    <dbReference type="NCBI Taxonomy" id="723171"/>
    <lineage>
        <taxon>Bacteria</taxon>
        <taxon>Pseudomonadati</taxon>
        <taxon>Pseudomonadota</taxon>
        <taxon>Gammaproteobacteria</taxon>
        <taxon>Vibrionales</taxon>
        <taxon>Vibrionaceae</taxon>
        <taxon>Vibrio</taxon>
    </lineage>
</organism>
<dbReference type="Proteomes" id="UP000093173">
    <property type="component" value="Unassembled WGS sequence"/>
</dbReference>
<protein>
    <recommendedName>
        <fullName evidence="1">STAS domain-containing protein</fullName>
    </recommendedName>
</protein>